<dbReference type="PANTHER" id="PTHR21446">
    <property type="entry name" value="DUF3504 DOMAIN-CONTAINING PROTEIN"/>
    <property type="match status" value="1"/>
</dbReference>
<dbReference type="Pfam" id="PF12012">
    <property type="entry name" value="DUF3504"/>
    <property type="match status" value="1"/>
</dbReference>
<evidence type="ECO:0000259" key="5">
    <source>
        <dbReference type="Pfam" id="PF12012"/>
    </source>
</evidence>
<dbReference type="InterPro" id="IPR021893">
    <property type="entry name" value="ZMYM2-like_C"/>
</dbReference>
<dbReference type="HOGENOM" id="CLU_366133_0_0_1"/>
<keyword evidence="1" id="KW-1017">Isopeptide bond</keyword>
<name>A7RFC0_NEMVE</name>
<dbReference type="eggNOG" id="ENOG502RZNJ">
    <property type="taxonomic scope" value="Eukaryota"/>
</dbReference>
<feature type="compositionally biased region" description="Polar residues" evidence="4">
    <location>
        <begin position="446"/>
        <end position="458"/>
    </location>
</feature>
<evidence type="ECO:0000256" key="3">
    <source>
        <dbReference type="ARBA" id="ARBA00022843"/>
    </source>
</evidence>
<dbReference type="InterPro" id="IPR052787">
    <property type="entry name" value="MAVS"/>
</dbReference>
<evidence type="ECO:0000256" key="1">
    <source>
        <dbReference type="ARBA" id="ARBA00022499"/>
    </source>
</evidence>
<dbReference type="EMBL" id="DS469507">
    <property type="protein sequence ID" value="EDO49930.1"/>
    <property type="molecule type" value="Genomic_DNA"/>
</dbReference>
<dbReference type="InParanoid" id="A7RFC0"/>
<dbReference type="Proteomes" id="UP000001593">
    <property type="component" value="Unassembled WGS sequence"/>
</dbReference>
<accession>A7RFC0</accession>
<feature type="region of interest" description="Disordered" evidence="4">
    <location>
        <begin position="623"/>
        <end position="672"/>
    </location>
</feature>
<dbReference type="OrthoDB" id="2434995at2759"/>
<dbReference type="KEGG" id="nve:5522246"/>
<organism evidence="6 7">
    <name type="scientific">Nematostella vectensis</name>
    <name type="common">Starlet sea anemone</name>
    <dbReference type="NCBI Taxonomy" id="45351"/>
    <lineage>
        <taxon>Eukaryota</taxon>
        <taxon>Metazoa</taxon>
        <taxon>Cnidaria</taxon>
        <taxon>Anthozoa</taxon>
        <taxon>Hexacorallia</taxon>
        <taxon>Actiniaria</taxon>
        <taxon>Edwardsiidae</taxon>
        <taxon>Nematostella</taxon>
    </lineage>
</organism>
<proteinExistence type="predicted"/>
<feature type="region of interest" description="Disordered" evidence="4">
    <location>
        <begin position="429"/>
        <end position="458"/>
    </location>
</feature>
<keyword evidence="2" id="KW-0597">Phosphoprotein</keyword>
<evidence type="ECO:0000256" key="2">
    <source>
        <dbReference type="ARBA" id="ARBA00022553"/>
    </source>
</evidence>
<feature type="region of interest" description="Disordered" evidence="4">
    <location>
        <begin position="478"/>
        <end position="545"/>
    </location>
</feature>
<evidence type="ECO:0000313" key="7">
    <source>
        <dbReference type="Proteomes" id="UP000001593"/>
    </source>
</evidence>
<gene>
    <name evidence="6" type="ORF">NEMVEDRAFT_v1g237825</name>
</gene>
<feature type="compositionally biased region" description="Polar residues" evidence="4">
    <location>
        <begin position="43"/>
        <end position="55"/>
    </location>
</feature>
<dbReference type="STRING" id="45351.A7RFC0"/>
<keyword evidence="3" id="KW-0832">Ubl conjugation</keyword>
<dbReference type="PhylomeDB" id="A7RFC0"/>
<feature type="compositionally biased region" description="Basic and acidic residues" evidence="4">
    <location>
        <begin position="11"/>
        <end position="23"/>
    </location>
</feature>
<reference evidence="6 7" key="1">
    <citation type="journal article" date="2007" name="Science">
        <title>Sea anemone genome reveals ancestral eumetazoan gene repertoire and genomic organization.</title>
        <authorList>
            <person name="Putnam N.H."/>
            <person name="Srivastava M."/>
            <person name="Hellsten U."/>
            <person name="Dirks B."/>
            <person name="Chapman J."/>
            <person name="Salamov A."/>
            <person name="Terry A."/>
            <person name="Shapiro H."/>
            <person name="Lindquist E."/>
            <person name="Kapitonov V.V."/>
            <person name="Jurka J."/>
            <person name="Genikhovich G."/>
            <person name="Grigoriev I.V."/>
            <person name="Lucas S.M."/>
            <person name="Steele R.E."/>
            <person name="Finnerty J.R."/>
            <person name="Technau U."/>
            <person name="Martindale M.Q."/>
            <person name="Rokhsar D.S."/>
        </authorList>
    </citation>
    <scope>NUCLEOTIDE SEQUENCE [LARGE SCALE GENOMIC DNA]</scope>
    <source>
        <strain evidence="7">CH2 X CH6</strain>
    </source>
</reference>
<feature type="compositionally biased region" description="Basic and acidic residues" evidence="4">
    <location>
        <begin position="636"/>
        <end position="647"/>
    </location>
</feature>
<feature type="compositionally biased region" description="Basic and acidic residues" evidence="4">
    <location>
        <begin position="70"/>
        <end position="88"/>
    </location>
</feature>
<evidence type="ECO:0000256" key="4">
    <source>
        <dbReference type="SAM" id="MobiDB-lite"/>
    </source>
</evidence>
<feature type="compositionally biased region" description="Basic and acidic residues" evidence="4">
    <location>
        <begin position="662"/>
        <end position="672"/>
    </location>
</feature>
<protein>
    <recommendedName>
        <fullName evidence="5">ZMYM2-like/QRICH1 C-terminal domain-containing protein</fullName>
    </recommendedName>
</protein>
<feature type="domain" description="ZMYM2-like/QRICH1 C-terminal" evidence="5">
    <location>
        <begin position="221"/>
        <end position="362"/>
    </location>
</feature>
<keyword evidence="7" id="KW-1185">Reference proteome</keyword>
<dbReference type="AlphaFoldDB" id="A7RFC0"/>
<feature type="region of interest" description="Disordered" evidence="4">
    <location>
        <begin position="1"/>
        <end position="95"/>
    </location>
</feature>
<dbReference type="PANTHER" id="PTHR21446:SF12">
    <property type="entry name" value="POTASSIUM CHANNEL TETRAMERIZATION DOMAIN CONTAINING 1"/>
    <property type="match status" value="1"/>
</dbReference>
<evidence type="ECO:0000313" key="6">
    <source>
        <dbReference type="EMBL" id="EDO49930.1"/>
    </source>
</evidence>
<sequence length="762" mass="85308">MQCEIRNGFDPTRKMDYGRHLVEHAPQSPKITEQEPDSAMNEEISNMTADEQSLGSEVEDNDMNELSSFDEDKFSEGPDTDRANKERLGNASANPKTIKTYQSHVRVFKDWLRSEGLPADFEYCSAEELSSWLLKFYRDGRRKDGIEWKPSSLKIIRFAINLHLKSQPFNRTISITRDEQFREANSIINERQKELQQLGLDATGTRESKESAKPLTSDDIRQLWNRGVIGIDNPRALHRFAFMIVAINFGITARIGLHLLKPSMFKFDVDKNSGLPYVQYNPRGQGADQNKKATKANRRLFGIPGSRQCPVAALKLYIQKRNDEGTEAFFHTPNRHFKETGVWYTPQPTGKNTLGRLMKDIAAEGNLPHPYTNHSLRYTSPFVLFQAVQGGCGAQESSGCYRDTDETVNPAVKYSMDTKQLLPSVSARPYSRVANRPPPALRKIESNGTASPTNTQSLNGSIVIHHKPSSLVALPVNSSMSPPVDAPPPAKRQRVFSPPPESYRYGGPTLSPSPGPHMSPAGPFSRTARLAHHESRPQGSGSPSAIKAHHVLCVPQRWEMEDILKVLNSGDAIILSRHNLRENKRLVPDPVKKEVSAATESKDALDETKKCKDLPVENAYENKKNYVPQGTQAGKGDAKTDVARETRSPMISGIPSSRSSRKQTEPKKLVRPESEYELEDEIESAIAYDEALQAVRTKLKVLERLQEVHTPTREQALNLLHLKECLDGIVEHVTVSRCQLATRSAQDVNGSFEMERNGVCQM</sequence>